<sequence length="347" mass="41444">MKEEYSDYINKIIHEKSEIEDLIEERKKKIEKFEKRNIRKKRLSFFAGLFLSLSISLSIFFYFKENIIFDKTKSTTFLLALLSITIALGFYLMKYLQPNMIKKNSHNNFEKNYLEELSEIKYNIELLKKKSGKTEDTEININDIVEKAIENKFNDNYIEEKINSNFKEEAQKNKKNNSLLYYIESKSNRLDEEILRLRKSANLNLVIGTLSTFLAIFCLVYEVFYNGINFKNNVEILSHYIPRISLVIFIEFFAFFFLKLYKSNLYEIKYFNNEKTNIDFKIFSLRTAIQLDDKEMIKLCISNFIETERNFIIKKDETTIDFERHKFDNVNNSELKDLLLGVLKTNK</sequence>
<feature type="transmembrane region" description="Helical" evidence="1">
    <location>
        <begin position="43"/>
        <end position="63"/>
    </location>
</feature>
<proteinExistence type="predicted"/>
<dbReference type="RefSeq" id="WP_140959219.1">
    <property type="nucleotide sequence ID" value="NZ_VEVQ02000001.1"/>
</dbReference>
<keyword evidence="1" id="KW-0812">Transmembrane</keyword>
<dbReference type="EMBL" id="VEVQ02000001">
    <property type="protein sequence ID" value="NHN24297.1"/>
    <property type="molecule type" value="Genomic_DNA"/>
</dbReference>
<protein>
    <submittedName>
        <fullName evidence="2">Uncharacterized protein</fullName>
    </submittedName>
</protein>
<keyword evidence="1" id="KW-0472">Membrane</keyword>
<feature type="transmembrane region" description="Helical" evidence="1">
    <location>
        <begin position="240"/>
        <end position="261"/>
    </location>
</feature>
<keyword evidence="3" id="KW-1185">Reference proteome</keyword>
<reference evidence="2" key="2">
    <citation type="submission" date="2020-02" db="EMBL/GenBank/DDBJ databases">
        <title>Flavobacterium profundi sp. nov., isolated from a deep-sea seamount.</title>
        <authorList>
            <person name="Zhang D.-C."/>
        </authorList>
    </citation>
    <scope>NUCLEOTIDE SEQUENCE</scope>
    <source>
        <strain evidence="2">EC11</strain>
    </source>
</reference>
<evidence type="ECO:0000313" key="2">
    <source>
        <dbReference type="EMBL" id="NHN24297.1"/>
    </source>
</evidence>
<dbReference type="Proteomes" id="UP000817854">
    <property type="component" value="Unassembled WGS sequence"/>
</dbReference>
<reference evidence="2" key="1">
    <citation type="submission" date="2019-05" db="EMBL/GenBank/DDBJ databases">
        <authorList>
            <person name="Lianzixin W."/>
        </authorList>
    </citation>
    <scope>NUCLEOTIDE SEQUENCE</scope>
    <source>
        <strain evidence="2">EC11</strain>
    </source>
</reference>
<keyword evidence="1" id="KW-1133">Transmembrane helix</keyword>
<evidence type="ECO:0000313" key="3">
    <source>
        <dbReference type="Proteomes" id="UP000817854"/>
    </source>
</evidence>
<name>A0ABX0IMV5_9FLAO</name>
<evidence type="ECO:0000256" key="1">
    <source>
        <dbReference type="SAM" id="Phobius"/>
    </source>
</evidence>
<organism evidence="2 3">
    <name type="scientific">Flavobacterium jejuense</name>
    <dbReference type="NCBI Taxonomy" id="1544455"/>
    <lineage>
        <taxon>Bacteria</taxon>
        <taxon>Pseudomonadati</taxon>
        <taxon>Bacteroidota</taxon>
        <taxon>Flavobacteriia</taxon>
        <taxon>Flavobacteriales</taxon>
        <taxon>Flavobacteriaceae</taxon>
        <taxon>Flavobacterium</taxon>
    </lineage>
</organism>
<accession>A0ABX0IMV5</accession>
<gene>
    <name evidence="2" type="ORF">FIA58_001300</name>
</gene>
<feature type="transmembrane region" description="Helical" evidence="1">
    <location>
        <begin position="205"/>
        <end position="228"/>
    </location>
</feature>
<comment type="caution">
    <text evidence="2">The sequence shown here is derived from an EMBL/GenBank/DDBJ whole genome shotgun (WGS) entry which is preliminary data.</text>
</comment>
<feature type="transmembrane region" description="Helical" evidence="1">
    <location>
        <begin position="75"/>
        <end position="93"/>
    </location>
</feature>